<keyword evidence="1 2" id="KW-0597">Phosphoprotein</keyword>
<accession>A0A4U1IVM8</accession>
<dbReference type="PANTHER" id="PTHR44591">
    <property type="entry name" value="STRESS RESPONSE REGULATOR PROTEIN 1"/>
    <property type="match status" value="1"/>
</dbReference>
<dbReference type="EMBL" id="SSMQ01000067">
    <property type="protein sequence ID" value="TKC98524.1"/>
    <property type="molecule type" value="Genomic_DNA"/>
</dbReference>
<protein>
    <submittedName>
        <fullName evidence="5">Response regulator</fullName>
    </submittedName>
</protein>
<dbReference type="SMART" id="SM00448">
    <property type="entry name" value="REC"/>
    <property type="match status" value="2"/>
</dbReference>
<reference evidence="5 6" key="1">
    <citation type="submission" date="2019-04" db="EMBL/GenBank/DDBJ databases">
        <authorList>
            <person name="Li Y."/>
            <person name="Wang J."/>
        </authorList>
    </citation>
    <scope>NUCLEOTIDE SEQUENCE [LARGE SCALE GENOMIC DNA]</scope>
    <source>
        <strain evidence="5 6">DSM 14668</strain>
    </source>
</reference>
<dbReference type="CDD" id="cd17574">
    <property type="entry name" value="REC_OmpR"/>
    <property type="match status" value="1"/>
</dbReference>
<dbReference type="InterPro" id="IPR001789">
    <property type="entry name" value="Sig_transdc_resp-reg_receiver"/>
</dbReference>
<dbReference type="Pfam" id="PF00072">
    <property type="entry name" value="Response_reg"/>
    <property type="match status" value="2"/>
</dbReference>
<dbReference type="OrthoDB" id="5523662at2"/>
<dbReference type="InterPro" id="IPR011006">
    <property type="entry name" value="CheY-like_superfamily"/>
</dbReference>
<comment type="caution">
    <text evidence="5">The sequence shown here is derived from an EMBL/GenBank/DDBJ whole genome shotgun (WGS) entry which is preliminary data.</text>
</comment>
<proteinExistence type="predicted"/>
<evidence type="ECO:0000313" key="6">
    <source>
        <dbReference type="Proteomes" id="UP000309215"/>
    </source>
</evidence>
<evidence type="ECO:0000256" key="1">
    <source>
        <dbReference type="ARBA" id="ARBA00022553"/>
    </source>
</evidence>
<sequence>MGDSMKPHVLVVDDSLTVRMDLRGALAAAGFAVTACESKREAEKALRERAFSLVVLDVILPDGSGIELLGAIRASAELARLPVLLLSTEAEVRDRVKGLTTGADEYVGKPYDITYLVRRARSLCERTSGEETGPVAGARRILAVDDSPTFLTQLACKLREDGHDVVLARSGVEALELLAVQSVDCVVLDLVMPDVDGIETLRRLRRLPGRESTPTVMLTASEDPAVARRATDAGASEFVHKSVDLDAVRAKIRSLLRNRRAAQTTTPPARASSVERSPPSRPNGPVSESPLLLRVVAAMGLAPMLARSVLTKACARAGVDAGVLGVEGLKRALPALRDALQMFYPAEEAQRRAQMIAVLITPADHPEA</sequence>
<dbReference type="AlphaFoldDB" id="A0A4U1IVM8"/>
<feature type="region of interest" description="Disordered" evidence="3">
    <location>
        <begin position="257"/>
        <end position="288"/>
    </location>
</feature>
<gene>
    <name evidence="5" type="ORF">E8A74_40925</name>
</gene>
<feature type="domain" description="Response regulatory" evidence="4">
    <location>
        <begin position="8"/>
        <end position="124"/>
    </location>
</feature>
<evidence type="ECO:0000259" key="4">
    <source>
        <dbReference type="PROSITE" id="PS50110"/>
    </source>
</evidence>
<feature type="modified residue" description="4-aspartylphosphate" evidence="2">
    <location>
        <position position="57"/>
    </location>
</feature>
<feature type="domain" description="Response regulatory" evidence="4">
    <location>
        <begin position="140"/>
        <end position="256"/>
    </location>
</feature>
<evidence type="ECO:0000256" key="3">
    <source>
        <dbReference type="SAM" id="MobiDB-lite"/>
    </source>
</evidence>
<organism evidence="5 6">
    <name type="scientific">Polyangium fumosum</name>
    <dbReference type="NCBI Taxonomy" id="889272"/>
    <lineage>
        <taxon>Bacteria</taxon>
        <taxon>Pseudomonadati</taxon>
        <taxon>Myxococcota</taxon>
        <taxon>Polyangia</taxon>
        <taxon>Polyangiales</taxon>
        <taxon>Polyangiaceae</taxon>
        <taxon>Polyangium</taxon>
    </lineage>
</organism>
<name>A0A4U1IVM8_9BACT</name>
<feature type="modified residue" description="4-aspartylphosphate" evidence="2">
    <location>
        <position position="189"/>
    </location>
</feature>
<evidence type="ECO:0000256" key="2">
    <source>
        <dbReference type="PROSITE-ProRule" id="PRU00169"/>
    </source>
</evidence>
<dbReference type="Proteomes" id="UP000309215">
    <property type="component" value="Unassembled WGS sequence"/>
</dbReference>
<evidence type="ECO:0000313" key="5">
    <source>
        <dbReference type="EMBL" id="TKC98524.1"/>
    </source>
</evidence>
<dbReference type="PROSITE" id="PS50110">
    <property type="entry name" value="RESPONSE_REGULATORY"/>
    <property type="match status" value="2"/>
</dbReference>
<dbReference type="SUPFAM" id="SSF52172">
    <property type="entry name" value="CheY-like"/>
    <property type="match status" value="2"/>
</dbReference>
<dbReference type="InterPro" id="IPR050595">
    <property type="entry name" value="Bact_response_regulator"/>
</dbReference>
<dbReference type="PANTHER" id="PTHR44591:SF3">
    <property type="entry name" value="RESPONSE REGULATORY DOMAIN-CONTAINING PROTEIN"/>
    <property type="match status" value="1"/>
</dbReference>
<keyword evidence="6" id="KW-1185">Reference proteome</keyword>
<feature type="compositionally biased region" description="Low complexity" evidence="3">
    <location>
        <begin position="261"/>
        <end position="271"/>
    </location>
</feature>
<dbReference type="Gene3D" id="3.40.50.2300">
    <property type="match status" value="2"/>
</dbReference>
<dbReference type="GO" id="GO:0000160">
    <property type="term" value="P:phosphorelay signal transduction system"/>
    <property type="evidence" value="ECO:0007669"/>
    <property type="project" value="InterPro"/>
</dbReference>